<evidence type="ECO:0000313" key="2">
    <source>
        <dbReference type="EMBL" id="TWI97165.1"/>
    </source>
</evidence>
<accession>A0A562TUE2</accession>
<feature type="chain" id="PRO_5022103017" description="TonB-like protein" evidence="1">
    <location>
        <begin position="20"/>
        <end position="165"/>
    </location>
</feature>
<evidence type="ECO:0000313" key="3">
    <source>
        <dbReference type="Proteomes" id="UP000317010"/>
    </source>
</evidence>
<keyword evidence="1" id="KW-0732">Signal</keyword>
<proteinExistence type="predicted"/>
<evidence type="ECO:0000256" key="1">
    <source>
        <dbReference type="SAM" id="SignalP"/>
    </source>
</evidence>
<feature type="signal peptide" evidence="1">
    <location>
        <begin position="1"/>
        <end position="19"/>
    </location>
</feature>
<dbReference type="Proteomes" id="UP000317010">
    <property type="component" value="Unassembled WGS sequence"/>
</dbReference>
<gene>
    <name evidence="2" type="ORF">JN11_03625</name>
</gene>
<protein>
    <recommendedName>
        <fullName evidence="4">TonB-like protein</fullName>
    </recommendedName>
</protein>
<dbReference type="EMBL" id="VLLI01000011">
    <property type="protein sequence ID" value="TWI97165.1"/>
    <property type="molecule type" value="Genomic_DNA"/>
</dbReference>
<sequence length="165" mass="18974">MKKNTLFIALMLLSFYGMAQKKSPFPFRGGKEHMMEFLKDSLVVSPQIMKEKATGTVVFKFTSDQLGNVTKMVLYYADDAVLVQPVIDILKKSNRKWVLPDDVKVNDYLITFTFNFNPPATANRELQKEVYNYIINRKPILFTNQAVLDLTTLLPTIVINYDLPQ</sequence>
<comment type="caution">
    <text evidence="2">The sequence shown here is derived from an EMBL/GenBank/DDBJ whole genome shotgun (WGS) entry which is preliminary data.</text>
</comment>
<dbReference type="AlphaFoldDB" id="A0A562TUE2"/>
<dbReference type="RefSeq" id="WP_144914733.1">
    <property type="nucleotide sequence ID" value="NZ_VLLI01000011.1"/>
</dbReference>
<reference evidence="2 3" key="1">
    <citation type="submission" date="2019-07" db="EMBL/GenBank/DDBJ databases">
        <title>Genomic Encyclopedia of Archaeal and Bacterial Type Strains, Phase II (KMG-II): from individual species to whole genera.</title>
        <authorList>
            <person name="Goeker M."/>
        </authorList>
    </citation>
    <scope>NUCLEOTIDE SEQUENCE [LARGE SCALE GENOMIC DNA]</scope>
    <source>
        <strain evidence="2 3">ATCC BAA-1854</strain>
    </source>
</reference>
<dbReference type="OrthoDB" id="794739at2"/>
<keyword evidence="3" id="KW-1185">Reference proteome</keyword>
<name>A0A562TUE2_9SPHI</name>
<organism evidence="2 3">
    <name type="scientific">Mucilaginibacter frigoritolerans</name>
    <dbReference type="NCBI Taxonomy" id="652788"/>
    <lineage>
        <taxon>Bacteria</taxon>
        <taxon>Pseudomonadati</taxon>
        <taxon>Bacteroidota</taxon>
        <taxon>Sphingobacteriia</taxon>
        <taxon>Sphingobacteriales</taxon>
        <taxon>Sphingobacteriaceae</taxon>
        <taxon>Mucilaginibacter</taxon>
    </lineage>
</organism>
<evidence type="ECO:0008006" key="4">
    <source>
        <dbReference type="Google" id="ProtNLM"/>
    </source>
</evidence>